<evidence type="ECO:0000256" key="4">
    <source>
        <dbReference type="ARBA" id="ARBA00022917"/>
    </source>
</evidence>
<keyword evidence="4" id="KW-0648">Protein biosynthesis</keyword>
<feature type="domain" description="Formyl transferase N-terminal" evidence="5">
    <location>
        <begin position="4"/>
        <end position="154"/>
    </location>
</feature>
<evidence type="ECO:0000256" key="3">
    <source>
        <dbReference type="ARBA" id="ARBA00022679"/>
    </source>
</evidence>
<dbReference type="Pfam" id="PF00551">
    <property type="entry name" value="Formyl_trans_N"/>
    <property type="match status" value="1"/>
</dbReference>
<dbReference type="GO" id="GO:0005829">
    <property type="term" value="C:cytosol"/>
    <property type="evidence" value="ECO:0007669"/>
    <property type="project" value="TreeGrafter"/>
</dbReference>
<dbReference type="PANTHER" id="PTHR11138:SF5">
    <property type="entry name" value="METHIONYL-TRNA FORMYLTRANSFERASE, MITOCHONDRIAL"/>
    <property type="match status" value="1"/>
</dbReference>
<dbReference type="InterPro" id="IPR044135">
    <property type="entry name" value="Met-tRNA-FMT_C"/>
</dbReference>
<dbReference type="CDD" id="cd08646">
    <property type="entry name" value="FMT_core_Met-tRNA-FMT_N"/>
    <property type="match status" value="1"/>
</dbReference>
<dbReference type="SUPFAM" id="SSF50486">
    <property type="entry name" value="FMT C-terminal domain-like"/>
    <property type="match status" value="1"/>
</dbReference>
<dbReference type="InterPro" id="IPR002376">
    <property type="entry name" value="Formyl_transf_N"/>
</dbReference>
<dbReference type="InterPro" id="IPR041711">
    <property type="entry name" value="Met-tRNA-FMT_N"/>
</dbReference>
<dbReference type="PANTHER" id="PTHR11138">
    <property type="entry name" value="METHIONYL-TRNA FORMYLTRANSFERASE"/>
    <property type="match status" value="1"/>
</dbReference>
<accession>A0A383ETQ1</accession>
<dbReference type="InterPro" id="IPR005794">
    <property type="entry name" value="Fmt"/>
</dbReference>
<name>A0A383ETQ1_9ZZZZ</name>
<dbReference type="GO" id="GO:0004479">
    <property type="term" value="F:methionyl-tRNA formyltransferase activity"/>
    <property type="evidence" value="ECO:0007669"/>
    <property type="project" value="UniProtKB-EC"/>
</dbReference>
<dbReference type="Gene3D" id="3.40.50.12230">
    <property type="match status" value="1"/>
</dbReference>
<dbReference type="InterPro" id="IPR036477">
    <property type="entry name" value="Formyl_transf_N_sf"/>
</dbReference>
<dbReference type="EC" id="2.1.2.9" evidence="2"/>
<evidence type="ECO:0000256" key="1">
    <source>
        <dbReference type="ARBA" id="ARBA00010699"/>
    </source>
</evidence>
<evidence type="ECO:0000259" key="6">
    <source>
        <dbReference type="Pfam" id="PF02911"/>
    </source>
</evidence>
<gene>
    <name evidence="7" type="ORF">METZ01_LOCUS512995</name>
</gene>
<sequence>ENDLLAVYTSPDKESGRGRAITISPVKSYAMGHDLEFKQPVTLRNPIVQQELSKLSPDVIIVAGYGKLLPPEVLRIPAYGCLNIHPSLLPLYRGPSPVISSILFGDKSTGATLMLLDEGMDSGPIINQAEIDIESKDTAESLTKKLFTLGSGLLTKYLNDWVSGSIKPHPQNEALATITRKINRADGEVSWTTSTDNLVRQCRAFTPWPGLYTHWNNKLIKFHEVELAK</sequence>
<feature type="domain" description="Formyl transferase C-terminal" evidence="6">
    <location>
        <begin position="181"/>
        <end position="227"/>
    </location>
</feature>
<dbReference type="InterPro" id="IPR005793">
    <property type="entry name" value="Formyl_trans_C"/>
</dbReference>
<dbReference type="Pfam" id="PF02911">
    <property type="entry name" value="Formyl_trans_C"/>
    <property type="match status" value="1"/>
</dbReference>
<dbReference type="CDD" id="cd08704">
    <property type="entry name" value="Met_tRNA_FMT_C"/>
    <property type="match status" value="1"/>
</dbReference>
<reference evidence="7" key="1">
    <citation type="submission" date="2018-05" db="EMBL/GenBank/DDBJ databases">
        <authorList>
            <person name="Lanie J.A."/>
            <person name="Ng W.-L."/>
            <person name="Kazmierczak K.M."/>
            <person name="Andrzejewski T.M."/>
            <person name="Davidsen T.M."/>
            <person name="Wayne K.J."/>
            <person name="Tettelin H."/>
            <person name="Glass J.I."/>
            <person name="Rusch D."/>
            <person name="Podicherti R."/>
            <person name="Tsui H.-C.T."/>
            <person name="Winkler M.E."/>
        </authorList>
    </citation>
    <scope>NUCLEOTIDE SEQUENCE</scope>
</reference>
<dbReference type="NCBIfam" id="TIGR00460">
    <property type="entry name" value="fmt"/>
    <property type="match status" value="1"/>
</dbReference>
<evidence type="ECO:0000259" key="5">
    <source>
        <dbReference type="Pfam" id="PF00551"/>
    </source>
</evidence>
<dbReference type="AlphaFoldDB" id="A0A383ETQ1"/>
<feature type="non-terminal residue" evidence="7">
    <location>
        <position position="229"/>
    </location>
</feature>
<organism evidence="7">
    <name type="scientific">marine metagenome</name>
    <dbReference type="NCBI Taxonomy" id="408172"/>
    <lineage>
        <taxon>unclassified sequences</taxon>
        <taxon>metagenomes</taxon>
        <taxon>ecological metagenomes</taxon>
    </lineage>
</organism>
<feature type="non-terminal residue" evidence="7">
    <location>
        <position position="1"/>
    </location>
</feature>
<dbReference type="EMBL" id="UINC01228715">
    <property type="protein sequence ID" value="SVE60141.1"/>
    <property type="molecule type" value="Genomic_DNA"/>
</dbReference>
<evidence type="ECO:0000256" key="2">
    <source>
        <dbReference type="ARBA" id="ARBA00012261"/>
    </source>
</evidence>
<protein>
    <recommendedName>
        <fullName evidence="2">methionyl-tRNA formyltransferase</fullName>
        <ecNumber evidence="2">2.1.2.9</ecNumber>
    </recommendedName>
</protein>
<comment type="similarity">
    <text evidence="1">Belongs to the Fmt family.</text>
</comment>
<dbReference type="SUPFAM" id="SSF53328">
    <property type="entry name" value="Formyltransferase"/>
    <property type="match status" value="1"/>
</dbReference>
<evidence type="ECO:0000313" key="7">
    <source>
        <dbReference type="EMBL" id="SVE60141.1"/>
    </source>
</evidence>
<proteinExistence type="inferred from homology"/>
<dbReference type="InterPro" id="IPR011034">
    <property type="entry name" value="Formyl_transferase-like_C_sf"/>
</dbReference>
<keyword evidence="3" id="KW-0808">Transferase</keyword>